<sequence>MPPKNQKPNAFMIFALEWRSKHGKWLSMGELIKEAGEVWKNMDEKQRAPYKDRAKEEHIMSSRAAAEKLTCTGIPVSQVEKQKMDHENKERQMKRDIESTVSKSVKNDNLEKQSYYFIMVNYFTKTLKGGVYVPAELAVCKFSLLEGVSRVYHTLINPGVNIYGHQYEAQHHADTTHNLPLPPMALGDKNLGNIYNEVLNFIRDPETNSYSPLYTLKECIHIVDSVLEFLKADNGANNLDLKIYPIQYLFYIMKEATCEVGEIEKPSSFYITDAYFERDFYEYQIGIGCQFHEKNDRCKYCTQSYVTRWGYMFCDYMCRDLAIRLEPGRHCPINTNLNAIITPAPSRNNDTESIISMSNASTHTNPVAGSKYYYDDQKTSISDATNKTYTQDFPSLGARKAKKKSPLAEQDSPVRHKSSRQIDESVVSVDNDDDDDDDLNPWNSRSQCIPREPDNSHFDIEYGGLNSSDADDCNSVSSFGRGRGRGSLVNSFSSVASSRGRGSYFRN</sequence>
<keyword evidence="5" id="KW-0963">Cytoplasm</keyword>
<evidence type="ECO:0000256" key="4">
    <source>
        <dbReference type="ARBA" id="ARBA00022473"/>
    </source>
</evidence>
<dbReference type="InterPro" id="IPR036910">
    <property type="entry name" value="HMG_box_dom_sf"/>
</dbReference>
<evidence type="ECO:0000256" key="5">
    <source>
        <dbReference type="ARBA" id="ARBA00022490"/>
    </source>
</evidence>
<dbReference type="Pfam" id="PF13017">
    <property type="entry name" value="Maelstrom"/>
    <property type="match status" value="1"/>
</dbReference>
<evidence type="ECO:0000256" key="16">
    <source>
        <dbReference type="SAM" id="MobiDB-lite"/>
    </source>
</evidence>
<gene>
    <name evidence="18" type="primary">106085731</name>
</gene>
<dbReference type="GO" id="GO:0045892">
    <property type="term" value="P:negative regulation of DNA-templated transcription"/>
    <property type="evidence" value="ECO:0007669"/>
    <property type="project" value="TreeGrafter"/>
</dbReference>
<evidence type="ECO:0000256" key="12">
    <source>
        <dbReference type="ARBA" id="ARBA00023163"/>
    </source>
</evidence>
<evidence type="ECO:0000256" key="11">
    <source>
        <dbReference type="ARBA" id="ARBA00023158"/>
    </source>
</evidence>
<evidence type="ECO:0000256" key="2">
    <source>
        <dbReference type="ARBA" id="ARBA00004496"/>
    </source>
</evidence>
<dbReference type="Proteomes" id="UP000095300">
    <property type="component" value="Unassembled WGS sequence"/>
</dbReference>
<feature type="domain" description="HMG box" evidence="17">
    <location>
        <begin position="4"/>
        <end position="69"/>
    </location>
</feature>
<dbReference type="PANTHER" id="PTHR21358">
    <property type="entry name" value="PROTEIN MAELSTROM HOMOLOG"/>
    <property type="match status" value="1"/>
</dbReference>
<dbReference type="InterPro" id="IPR039259">
    <property type="entry name" value="Protein_maelstrom"/>
</dbReference>
<dbReference type="GO" id="GO:0060964">
    <property type="term" value="P:regulation of miRNA-mediated gene silencing"/>
    <property type="evidence" value="ECO:0007669"/>
    <property type="project" value="InterPro"/>
</dbReference>
<evidence type="ECO:0000313" key="19">
    <source>
        <dbReference type="Proteomes" id="UP000095300"/>
    </source>
</evidence>
<feature type="compositionally biased region" description="Acidic residues" evidence="16">
    <location>
        <begin position="430"/>
        <end position="439"/>
    </location>
</feature>
<dbReference type="SMART" id="SM00398">
    <property type="entry name" value="HMG"/>
    <property type="match status" value="1"/>
</dbReference>
<dbReference type="InterPro" id="IPR024970">
    <property type="entry name" value="Maelstrom"/>
</dbReference>
<evidence type="ECO:0000256" key="9">
    <source>
        <dbReference type="ARBA" id="ARBA00023015"/>
    </source>
</evidence>
<comment type="subcellular location">
    <subcellularLocation>
        <location evidence="2">Cytoplasm</location>
    </subcellularLocation>
    <subcellularLocation>
        <location evidence="1">Nucleus</location>
    </subcellularLocation>
</comment>
<dbReference type="AlphaFoldDB" id="A0A1I8PQG2"/>
<feature type="region of interest" description="Disordered" evidence="16">
    <location>
        <begin position="385"/>
        <end position="456"/>
    </location>
</feature>
<dbReference type="GO" id="GO:0007283">
    <property type="term" value="P:spermatogenesis"/>
    <property type="evidence" value="ECO:0007669"/>
    <property type="project" value="TreeGrafter"/>
</dbReference>
<comment type="similarity">
    <text evidence="3">Belongs to the maelstrom family.</text>
</comment>
<keyword evidence="12" id="KW-0804">Transcription</keyword>
<evidence type="ECO:0000313" key="18">
    <source>
        <dbReference type="EnsemblMetazoa" id="SCAU010206-PA"/>
    </source>
</evidence>
<dbReference type="EnsemblMetazoa" id="SCAU010206-RA">
    <property type="protein sequence ID" value="SCAU010206-PA"/>
    <property type="gene ID" value="SCAU010206"/>
</dbReference>
<dbReference type="Pfam" id="PF09011">
    <property type="entry name" value="HMG_box_2"/>
    <property type="match status" value="1"/>
</dbReference>
<keyword evidence="4" id="KW-0217">Developmental protein</keyword>
<evidence type="ECO:0000256" key="13">
    <source>
        <dbReference type="ARBA" id="ARBA00023242"/>
    </source>
</evidence>
<keyword evidence="14" id="KW-0469">Meiosis</keyword>
<evidence type="ECO:0000256" key="14">
    <source>
        <dbReference type="ARBA" id="ARBA00023254"/>
    </source>
</evidence>
<dbReference type="GO" id="GO:0005634">
    <property type="term" value="C:nucleus"/>
    <property type="evidence" value="ECO:0007669"/>
    <property type="project" value="UniProtKB-SubCell"/>
</dbReference>
<dbReference type="PROSITE" id="PS50118">
    <property type="entry name" value="HMG_BOX_2"/>
    <property type="match status" value="1"/>
</dbReference>
<dbReference type="OrthoDB" id="24555at2759"/>
<accession>A0A1I8PQG2</accession>
<dbReference type="PANTHER" id="PTHR21358:SF4">
    <property type="entry name" value="PROTEIN MAELSTROM HOMOLOG"/>
    <property type="match status" value="1"/>
</dbReference>
<dbReference type="Gene3D" id="1.10.30.10">
    <property type="entry name" value="High mobility group box domain"/>
    <property type="match status" value="1"/>
</dbReference>
<evidence type="ECO:0000256" key="10">
    <source>
        <dbReference type="ARBA" id="ARBA00023125"/>
    </source>
</evidence>
<dbReference type="KEGG" id="scac:106085731"/>
<dbReference type="GO" id="GO:0043186">
    <property type="term" value="C:P granule"/>
    <property type="evidence" value="ECO:0007669"/>
    <property type="project" value="TreeGrafter"/>
</dbReference>
<keyword evidence="19" id="KW-1185">Reference proteome</keyword>
<reference evidence="18" key="1">
    <citation type="submission" date="2020-05" db="UniProtKB">
        <authorList>
            <consortium name="EnsemblMetazoa"/>
        </authorList>
    </citation>
    <scope>IDENTIFICATION</scope>
    <source>
        <strain evidence="18">USDA</strain>
    </source>
</reference>
<protein>
    <recommendedName>
        <fullName evidence="17">HMG box domain-containing protein</fullName>
    </recommendedName>
</protein>
<feature type="DNA-binding region" description="HMG box" evidence="15">
    <location>
        <begin position="4"/>
        <end position="69"/>
    </location>
</feature>
<organism evidence="18 19">
    <name type="scientific">Stomoxys calcitrans</name>
    <name type="common">Stable fly</name>
    <name type="synonym">Conops calcitrans</name>
    <dbReference type="NCBI Taxonomy" id="35570"/>
    <lineage>
        <taxon>Eukaryota</taxon>
        <taxon>Metazoa</taxon>
        <taxon>Ecdysozoa</taxon>
        <taxon>Arthropoda</taxon>
        <taxon>Hexapoda</taxon>
        <taxon>Insecta</taxon>
        <taxon>Pterygota</taxon>
        <taxon>Neoptera</taxon>
        <taxon>Endopterygota</taxon>
        <taxon>Diptera</taxon>
        <taxon>Brachycera</taxon>
        <taxon>Muscomorpha</taxon>
        <taxon>Muscoidea</taxon>
        <taxon>Muscidae</taxon>
        <taxon>Stomoxys</taxon>
    </lineage>
</organism>
<dbReference type="GO" id="GO:0048477">
    <property type="term" value="P:oogenesis"/>
    <property type="evidence" value="ECO:0007669"/>
    <property type="project" value="UniProtKB-KW"/>
</dbReference>
<keyword evidence="11" id="KW-0943">RNA-mediated gene silencing</keyword>
<keyword evidence="6" id="KW-0678">Repressor</keyword>
<keyword evidence="8" id="KW-0896">Oogenesis</keyword>
<evidence type="ECO:0000256" key="7">
    <source>
        <dbReference type="ARBA" id="ARBA00022782"/>
    </source>
</evidence>
<keyword evidence="7" id="KW-0221">Differentiation</keyword>
<dbReference type="STRING" id="35570.A0A1I8PQG2"/>
<dbReference type="GO" id="GO:0043565">
    <property type="term" value="F:sequence-specific DNA binding"/>
    <property type="evidence" value="ECO:0007669"/>
    <property type="project" value="TreeGrafter"/>
</dbReference>
<dbReference type="VEuPathDB" id="VectorBase:SCAU010206"/>
<keyword evidence="13 15" id="KW-0539">Nucleus</keyword>
<name>A0A1I8PQG2_STOCA</name>
<evidence type="ECO:0000256" key="3">
    <source>
        <dbReference type="ARBA" id="ARBA00007057"/>
    </source>
</evidence>
<dbReference type="CDD" id="cd00084">
    <property type="entry name" value="HMG-box_SF"/>
    <property type="match status" value="1"/>
</dbReference>
<keyword evidence="10 15" id="KW-0238">DNA-binding</keyword>
<dbReference type="InterPro" id="IPR009071">
    <property type="entry name" value="HMG_box_dom"/>
</dbReference>
<dbReference type="GO" id="GO:0034587">
    <property type="term" value="P:piRNA processing"/>
    <property type="evidence" value="ECO:0007669"/>
    <property type="project" value="TreeGrafter"/>
</dbReference>
<evidence type="ECO:0000256" key="6">
    <source>
        <dbReference type="ARBA" id="ARBA00022491"/>
    </source>
</evidence>
<proteinExistence type="inferred from homology"/>
<evidence type="ECO:0000256" key="1">
    <source>
        <dbReference type="ARBA" id="ARBA00004123"/>
    </source>
</evidence>
<dbReference type="SUPFAM" id="SSF47095">
    <property type="entry name" value="HMG-box"/>
    <property type="match status" value="1"/>
</dbReference>
<evidence type="ECO:0000256" key="15">
    <source>
        <dbReference type="PROSITE-ProRule" id="PRU00267"/>
    </source>
</evidence>
<evidence type="ECO:0000259" key="17">
    <source>
        <dbReference type="PROSITE" id="PS50118"/>
    </source>
</evidence>
<keyword evidence="9" id="KW-0805">Transcription regulation</keyword>
<dbReference type="GO" id="GO:0007140">
    <property type="term" value="P:male meiotic nuclear division"/>
    <property type="evidence" value="ECO:0007669"/>
    <property type="project" value="TreeGrafter"/>
</dbReference>
<evidence type="ECO:0000256" key="8">
    <source>
        <dbReference type="ARBA" id="ARBA00022943"/>
    </source>
</evidence>